<reference evidence="11" key="1">
    <citation type="journal article" date="2021" name="bioRxiv">
        <title>Whole Genome Assembly and Annotation of Northern Wild Rice, Zizania palustris L., Supports a Whole Genome Duplication in the Zizania Genus.</title>
        <authorList>
            <person name="Haas M."/>
            <person name="Kono T."/>
            <person name="Macchietto M."/>
            <person name="Millas R."/>
            <person name="McGilp L."/>
            <person name="Shao M."/>
            <person name="Duquette J."/>
            <person name="Hirsch C.N."/>
            <person name="Kimball J."/>
        </authorList>
    </citation>
    <scope>NUCLEOTIDE SEQUENCE</scope>
    <source>
        <tissue evidence="11">Fresh leaf tissue</tissue>
    </source>
</reference>
<evidence type="ECO:0000256" key="9">
    <source>
        <dbReference type="SAM" id="MobiDB-lite"/>
    </source>
</evidence>
<dbReference type="PANTHER" id="PTHR32219:SF2">
    <property type="entry name" value="PROTON PUMP-INTERACTOR 1"/>
    <property type="match status" value="1"/>
</dbReference>
<keyword evidence="6 10" id="KW-0472">Membrane</keyword>
<dbReference type="EMBL" id="JAAALK010000290">
    <property type="protein sequence ID" value="KAG8047211.1"/>
    <property type="molecule type" value="Genomic_DNA"/>
</dbReference>
<evidence type="ECO:0000256" key="4">
    <source>
        <dbReference type="ARBA" id="ARBA00022989"/>
    </source>
</evidence>
<dbReference type="OrthoDB" id="2195113at2759"/>
<evidence type="ECO:0000256" key="7">
    <source>
        <dbReference type="ARBA" id="ARBA00038080"/>
    </source>
</evidence>
<evidence type="ECO:0000256" key="3">
    <source>
        <dbReference type="ARBA" id="ARBA00022692"/>
    </source>
</evidence>
<evidence type="ECO:0000256" key="2">
    <source>
        <dbReference type="ARBA" id="ARBA00022475"/>
    </source>
</evidence>
<comment type="subcellular location">
    <subcellularLocation>
        <location evidence="1">Cell membrane</location>
        <topology evidence="1">Single-pass membrane protein</topology>
    </subcellularLocation>
</comment>
<evidence type="ECO:0000313" key="12">
    <source>
        <dbReference type="Proteomes" id="UP000729402"/>
    </source>
</evidence>
<keyword evidence="4 10" id="KW-1133">Transmembrane helix</keyword>
<comment type="similarity">
    <text evidence="7">Belongs to the plant Proton pump-interactor protein family.</text>
</comment>
<dbReference type="InterPro" id="IPR055282">
    <property type="entry name" value="PPI1-4"/>
</dbReference>
<accession>A0A8J5RYD4</accession>
<feature type="transmembrane region" description="Helical" evidence="10">
    <location>
        <begin position="596"/>
        <end position="620"/>
    </location>
</feature>
<feature type="compositionally biased region" description="Basic and acidic residues" evidence="9">
    <location>
        <begin position="456"/>
        <end position="519"/>
    </location>
</feature>
<evidence type="ECO:0000256" key="1">
    <source>
        <dbReference type="ARBA" id="ARBA00004162"/>
    </source>
</evidence>
<evidence type="ECO:0000313" key="11">
    <source>
        <dbReference type="EMBL" id="KAG8047211.1"/>
    </source>
</evidence>
<gene>
    <name evidence="11" type="ORF">GUJ93_ZPchr0008g12647</name>
</gene>
<dbReference type="GO" id="GO:0005886">
    <property type="term" value="C:plasma membrane"/>
    <property type="evidence" value="ECO:0007669"/>
    <property type="project" value="UniProtKB-SubCell"/>
</dbReference>
<organism evidence="11 12">
    <name type="scientific">Zizania palustris</name>
    <name type="common">Northern wild rice</name>
    <dbReference type="NCBI Taxonomy" id="103762"/>
    <lineage>
        <taxon>Eukaryota</taxon>
        <taxon>Viridiplantae</taxon>
        <taxon>Streptophyta</taxon>
        <taxon>Embryophyta</taxon>
        <taxon>Tracheophyta</taxon>
        <taxon>Spermatophyta</taxon>
        <taxon>Magnoliopsida</taxon>
        <taxon>Liliopsida</taxon>
        <taxon>Poales</taxon>
        <taxon>Poaceae</taxon>
        <taxon>BOP clade</taxon>
        <taxon>Oryzoideae</taxon>
        <taxon>Oryzeae</taxon>
        <taxon>Zizaniinae</taxon>
        <taxon>Zizania</taxon>
    </lineage>
</organism>
<keyword evidence="2" id="KW-1003">Cell membrane</keyword>
<dbReference type="PANTHER" id="PTHR32219">
    <property type="entry name" value="RNA-BINDING PROTEIN YLMH-RELATED"/>
    <property type="match status" value="1"/>
</dbReference>
<reference evidence="11" key="2">
    <citation type="submission" date="2021-02" db="EMBL/GenBank/DDBJ databases">
        <authorList>
            <person name="Kimball J.A."/>
            <person name="Haas M.W."/>
            <person name="Macchietto M."/>
            <person name="Kono T."/>
            <person name="Duquette J."/>
            <person name="Shao M."/>
        </authorList>
    </citation>
    <scope>NUCLEOTIDE SEQUENCE</scope>
    <source>
        <tissue evidence="11">Fresh leaf tissue</tissue>
    </source>
</reference>
<evidence type="ECO:0000256" key="8">
    <source>
        <dbReference type="SAM" id="Coils"/>
    </source>
</evidence>
<name>A0A8J5RYD4_ZIZPA</name>
<feature type="coiled-coil region" evidence="8">
    <location>
        <begin position="251"/>
        <end position="285"/>
    </location>
</feature>
<evidence type="ECO:0000256" key="6">
    <source>
        <dbReference type="ARBA" id="ARBA00023136"/>
    </source>
</evidence>
<proteinExistence type="inferred from homology"/>
<evidence type="ECO:0008006" key="13">
    <source>
        <dbReference type="Google" id="ProtNLM"/>
    </source>
</evidence>
<feature type="compositionally biased region" description="Basic and acidic residues" evidence="9">
    <location>
        <begin position="539"/>
        <end position="550"/>
    </location>
</feature>
<dbReference type="AlphaFoldDB" id="A0A8J5RYD4"/>
<keyword evidence="3 10" id="KW-0812">Transmembrane</keyword>
<keyword evidence="12" id="KW-1185">Reference proteome</keyword>
<feature type="region of interest" description="Disordered" evidence="9">
    <location>
        <begin position="434"/>
        <end position="550"/>
    </location>
</feature>
<feature type="compositionally biased region" description="Acidic residues" evidence="9">
    <location>
        <begin position="445"/>
        <end position="454"/>
    </location>
</feature>
<evidence type="ECO:0000256" key="5">
    <source>
        <dbReference type="ARBA" id="ARBA00023054"/>
    </source>
</evidence>
<comment type="caution">
    <text evidence="11">The sequence shown here is derived from an EMBL/GenBank/DDBJ whole genome shotgun (WGS) entry which is preliminary data.</text>
</comment>
<evidence type="ECO:0000256" key="10">
    <source>
        <dbReference type="SAM" id="Phobius"/>
    </source>
</evidence>
<sequence length="630" mass="70954">MEATGAEGTLPQVKALDVEDNLFQDKESRDTAKERGEAAVFGLENTVTAPNGATSSVDLAPPKDAVDEWPEPKQTHMFFFVKVRSYEDPNLKVKLEQADKECQKKIQARSQIVEVLRTKMTERSNIISELKPLTTENKQYNEVVSGKLKEMEPLQKSLGKFRNENNAMRAQGAGLCSSIEELDQLIKSLNDRICHESIPFDEEKRLVREIKQLNGTRSKVIENAAKRTQMQDTVVERDTIQGQVKQIGVGIDEVKKERQAVRDKIKVLEDQLHAVDAEIAALQDDLTAATVRKDKAFDSLNELRKIRDHKNASFHQYRTISNSARDLSAKGEVEALQQLSQNEVEKFMAQWCSSKPFREDYEKKILVSLNSRQLSRDGRMRNPDEKPIVFDTQPAAPLAELEPAPLKKPVKQVKEAPAPQADIIPKDEIQVKEAAKTAKAKPSPEIDDLLDVYDTEPPKEKPNPNVVDEAKLKEMKRQREIEKNKLALERKRKQAEKQAMKVAARAEREAEKKLKEKEKKAKKKGALGGGSDAEEAAESDAKSDEAVEAEVKEEVLTARAPVKKEQKNNAKYRGKVMKTKAPLPKVVLKRKKSQSYWSWGAPMAAFAAVAMVLLGVLVYYQYYLPASTSY</sequence>
<dbReference type="Proteomes" id="UP000729402">
    <property type="component" value="Unassembled WGS sequence"/>
</dbReference>
<protein>
    <recommendedName>
        <fullName evidence="13">Proton pump-interactor 1</fullName>
    </recommendedName>
</protein>
<keyword evidence="5 8" id="KW-0175">Coiled coil</keyword>